<dbReference type="InterPro" id="IPR012337">
    <property type="entry name" value="RNaseH-like_sf"/>
</dbReference>
<dbReference type="GO" id="GO:0071039">
    <property type="term" value="P:nuclear polyadenylation-dependent CUT catabolic process"/>
    <property type="evidence" value="ECO:0007669"/>
    <property type="project" value="TreeGrafter"/>
</dbReference>
<evidence type="ECO:0000313" key="8">
    <source>
        <dbReference type="EMBL" id="RZC82925.1"/>
    </source>
</evidence>
<dbReference type="PANTHER" id="PTHR12124:SF47">
    <property type="entry name" value="EXOSOME COMPONENT 10"/>
    <property type="match status" value="1"/>
</dbReference>
<name>A0A4Y7LFI0_PAPSO</name>
<keyword evidence="3" id="KW-0378">Hydrolase</keyword>
<dbReference type="InterPro" id="IPR002121">
    <property type="entry name" value="HRDC_dom"/>
</dbReference>
<dbReference type="OMA" id="FIHPLEM"/>
<feature type="region of interest" description="Disordered" evidence="6">
    <location>
        <begin position="626"/>
        <end position="659"/>
    </location>
</feature>
<dbReference type="InterPro" id="IPR036397">
    <property type="entry name" value="RNaseH_sf"/>
</dbReference>
<dbReference type="Pfam" id="PF01612">
    <property type="entry name" value="DNA_pol_A_exo1"/>
    <property type="match status" value="2"/>
</dbReference>
<keyword evidence="2" id="KW-0540">Nuclease</keyword>
<sequence>MESDSEKINKQKAEALQALINGPLSSSISKLSASTKAIPHNEDFHFFNNFEEFKKPVKDMSEKSKSMLIAIGDLNYPLDKPIPFPDGLDECNDWLTDVTDDIYERFDVSIDEFKSLRNKEEEMGRKIISSDDGFQLVCRRNKKGGGGGFIGNEEESSKNLSSPSLSVKVASKDKKTTGAKPKVPFHIPTVKRPQDEYNIIVNNINQPFEHVWLTRSEDGCTFIHPLENLSVLDFVDKNIGDTEPEKPLPLESTPFTLIEDVKQLKELSKKLRDVNEFAVDLEHNQYRSFQGMTCLIQISTRTEDFIVDTLKLRVHVGPYLREVFKDPSKKKVMHGADRDILWLQRDFGIYVCNLFDTGQASRVLELERNSLEFLLNHFCGVAANKESFKSFRPFGLPDIRNVLCDNGTSTSVSTRHYYMLSEVNCILKMIKRENKMRGLLTMEYQNAEWRLRPLPDEMVRYAREDTHYLLHIFDIMKGMLLSASTSSENGEDLLLEVYNRSCAICMQLYEKELLTDTSYLYIYGLQDADLNSQQLAIVAGLCEWRDAVARMEDESTGFILPNKALIEIARQKPDSASKLRRLVKSKHPYIEHNLGTVVAIIKNALQNAPAFEIAAEQLKERALTASKQHTEVVPDEFEASPTSEDRTEMMESPPAHPEMINTDVSNSVNSSVLRDKQVAAELSNGNNTLHGVSVEQSSCGIGDERKKENTGTGSCLFPTKAVPEVTVQVLKKPNRAFGALFGNSGSKRKLDPNSKDKAQMKVEQIKSSVTLPFHSFMGNDQSKPLVEVSTKSSDFSLPDEQIPLGNEVAKVDDIIPLESGQGINGDGAESESDKDEQPMSLSELSSNFKKCFQPKQELRRNKVEKSLESEEVSLNFEPFNYEAARKHLKFGKDQEEKQEAEEGDEQGPKSPKESKGRRKKPVFTRLPTEEEAKAFQQQARRRQAFPQSGNRSSTFRS</sequence>
<feature type="compositionally biased region" description="Polar residues" evidence="6">
    <location>
        <begin position="946"/>
        <end position="957"/>
    </location>
</feature>
<dbReference type="STRING" id="3469.A0A4Y7LFI0"/>
<dbReference type="Pfam" id="PF00570">
    <property type="entry name" value="HRDC"/>
    <property type="match status" value="1"/>
</dbReference>
<dbReference type="FunFam" id="1.10.150.80:FF:000001">
    <property type="entry name" value="Putative exosome component 10"/>
    <property type="match status" value="1"/>
</dbReference>
<dbReference type="AlphaFoldDB" id="A0A4Y7LFI0"/>
<keyword evidence="9" id="KW-1185">Reference proteome</keyword>
<dbReference type="GO" id="GO:0071035">
    <property type="term" value="P:nuclear polyadenylation-dependent rRNA catabolic process"/>
    <property type="evidence" value="ECO:0007669"/>
    <property type="project" value="TreeGrafter"/>
</dbReference>
<evidence type="ECO:0000256" key="2">
    <source>
        <dbReference type="ARBA" id="ARBA00022722"/>
    </source>
</evidence>
<comment type="subcellular location">
    <subcellularLocation>
        <location evidence="1">Nucleus</location>
    </subcellularLocation>
</comment>
<dbReference type="Gramene" id="RZC82925">
    <property type="protein sequence ID" value="RZC82925"/>
    <property type="gene ID" value="C5167_045712"/>
</dbReference>
<dbReference type="InterPro" id="IPR049559">
    <property type="entry name" value="Rrp6p-like_exo"/>
</dbReference>
<evidence type="ECO:0000256" key="4">
    <source>
        <dbReference type="ARBA" id="ARBA00022839"/>
    </source>
</evidence>
<dbReference type="EMBL" id="CM010725">
    <property type="protein sequence ID" value="RZC82925.1"/>
    <property type="molecule type" value="Genomic_DNA"/>
</dbReference>
<dbReference type="SUPFAM" id="SSF53098">
    <property type="entry name" value="Ribonuclease H-like"/>
    <property type="match status" value="2"/>
</dbReference>
<dbReference type="InterPro" id="IPR044876">
    <property type="entry name" value="HRDC_dom_sf"/>
</dbReference>
<evidence type="ECO:0000313" key="9">
    <source>
        <dbReference type="Proteomes" id="UP000316621"/>
    </source>
</evidence>
<evidence type="ECO:0000256" key="5">
    <source>
        <dbReference type="ARBA" id="ARBA00023242"/>
    </source>
</evidence>
<reference evidence="8 9" key="1">
    <citation type="journal article" date="2018" name="Science">
        <title>The opium poppy genome and morphinan production.</title>
        <authorList>
            <person name="Guo L."/>
            <person name="Winzer T."/>
            <person name="Yang X."/>
            <person name="Li Y."/>
            <person name="Ning Z."/>
            <person name="He Z."/>
            <person name="Teodor R."/>
            <person name="Lu Y."/>
            <person name="Bowser T.A."/>
            <person name="Graham I.A."/>
            <person name="Ye K."/>
        </authorList>
    </citation>
    <scope>NUCLEOTIDE SEQUENCE [LARGE SCALE GENOMIC DNA]</scope>
    <source>
        <strain evidence="9">cv. HN1</strain>
        <tissue evidence="8">Leaves</tissue>
    </source>
</reference>
<keyword evidence="5" id="KW-0539">Nucleus</keyword>
<dbReference type="GO" id="GO:0071040">
    <property type="term" value="P:nuclear polyadenylation-dependent antisense transcript catabolic process"/>
    <property type="evidence" value="ECO:0007669"/>
    <property type="project" value="TreeGrafter"/>
</dbReference>
<dbReference type="GO" id="GO:0000176">
    <property type="term" value="C:nuclear exosome (RNase complex)"/>
    <property type="evidence" value="ECO:0007669"/>
    <property type="project" value="TreeGrafter"/>
</dbReference>
<dbReference type="GO" id="GO:0003727">
    <property type="term" value="F:single-stranded RNA binding"/>
    <property type="evidence" value="ECO:0007669"/>
    <property type="project" value="TreeGrafter"/>
</dbReference>
<dbReference type="InterPro" id="IPR045092">
    <property type="entry name" value="Rrp6-like"/>
</dbReference>
<dbReference type="InterPro" id="IPR002562">
    <property type="entry name" value="3'-5'_exonuclease_dom"/>
</dbReference>
<dbReference type="GO" id="GO:0071051">
    <property type="term" value="P:poly(A)-dependent snoRNA 3'-end processing"/>
    <property type="evidence" value="ECO:0007669"/>
    <property type="project" value="TreeGrafter"/>
</dbReference>
<feature type="domain" description="HRDC" evidence="7">
    <location>
        <begin position="531"/>
        <end position="611"/>
    </location>
</feature>
<protein>
    <recommendedName>
        <fullName evidence="7">HRDC domain-containing protein</fullName>
    </recommendedName>
</protein>
<evidence type="ECO:0000256" key="1">
    <source>
        <dbReference type="ARBA" id="ARBA00004123"/>
    </source>
</evidence>
<dbReference type="GO" id="GO:0000166">
    <property type="term" value="F:nucleotide binding"/>
    <property type="evidence" value="ECO:0007669"/>
    <property type="project" value="InterPro"/>
</dbReference>
<keyword evidence="4" id="KW-0269">Exonuclease</keyword>
<dbReference type="PROSITE" id="PS50967">
    <property type="entry name" value="HRDC"/>
    <property type="match status" value="1"/>
</dbReference>
<dbReference type="PANTHER" id="PTHR12124">
    <property type="entry name" value="POLYMYOSITIS/SCLERODERMA AUTOANTIGEN-RELATED"/>
    <property type="match status" value="1"/>
</dbReference>
<dbReference type="GO" id="GO:0005730">
    <property type="term" value="C:nucleolus"/>
    <property type="evidence" value="ECO:0007669"/>
    <property type="project" value="TreeGrafter"/>
</dbReference>
<feature type="region of interest" description="Disordered" evidence="6">
    <location>
        <begin position="817"/>
        <end position="957"/>
    </location>
</feature>
<evidence type="ECO:0000256" key="3">
    <source>
        <dbReference type="ARBA" id="ARBA00022801"/>
    </source>
</evidence>
<dbReference type="GO" id="GO:0071038">
    <property type="term" value="P:TRAMP-dependent tRNA surveillance pathway"/>
    <property type="evidence" value="ECO:0007669"/>
    <property type="project" value="TreeGrafter"/>
</dbReference>
<dbReference type="CDD" id="cd06147">
    <property type="entry name" value="Rrp6p_like_exo"/>
    <property type="match status" value="1"/>
</dbReference>
<dbReference type="GO" id="GO:0071036">
    <property type="term" value="P:nuclear polyadenylation-dependent snoRNA catabolic process"/>
    <property type="evidence" value="ECO:0007669"/>
    <property type="project" value="TreeGrafter"/>
</dbReference>
<dbReference type="SMART" id="SM00341">
    <property type="entry name" value="HRDC"/>
    <property type="match status" value="1"/>
</dbReference>
<dbReference type="GO" id="GO:0071037">
    <property type="term" value="P:nuclear polyadenylation-dependent snRNA catabolic process"/>
    <property type="evidence" value="ECO:0007669"/>
    <property type="project" value="TreeGrafter"/>
</dbReference>
<evidence type="ECO:0000259" key="7">
    <source>
        <dbReference type="PROSITE" id="PS50967"/>
    </source>
</evidence>
<accession>A0A4Y7LFI0</accession>
<dbReference type="Gene3D" id="1.10.150.80">
    <property type="entry name" value="HRDC domain"/>
    <property type="match status" value="1"/>
</dbReference>
<gene>
    <name evidence="8" type="ORF">C5167_045712</name>
</gene>
<proteinExistence type="predicted"/>
<dbReference type="GO" id="GO:0000467">
    <property type="term" value="P:exonucleolytic trimming to generate mature 3'-end of 5.8S rRNA from tricistronic rRNA transcript (SSU-rRNA, 5.8S rRNA, LSU-rRNA)"/>
    <property type="evidence" value="ECO:0007669"/>
    <property type="project" value="InterPro"/>
</dbReference>
<evidence type="ECO:0000256" key="6">
    <source>
        <dbReference type="SAM" id="MobiDB-lite"/>
    </source>
</evidence>
<feature type="compositionally biased region" description="Polar residues" evidence="6">
    <location>
        <begin position="839"/>
        <end position="848"/>
    </location>
</feature>
<dbReference type="GO" id="GO:0071044">
    <property type="term" value="P:histone mRNA catabolic process"/>
    <property type="evidence" value="ECO:0007669"/>
    <property type="project" value="TreeGrafter"/>
</dbReference>
<dbReference type="SMART" id="SM00474">
    <property type="entry name" value="35EXOc"/>
    <property type="match status" value="1"/>
</dbReference>
<dbReference type="Gene3D" id="3.30.420.10">
    <property type="entry name" value="Ribonuclease H-like superfamily/Ribonuclease H"/>
    <property type="match status" value="1"/>
</dbReference>
<feature type="compositionally biased region" description="Basic and acidic residues" evidence="6">
    <location>
        <begin position="856"/>
        <end position="868"/>
    </location>
</feature>
<dbReference type="Proteomes" id="UP000316621">
    <property type="component" value="Chromosome 11"/>
</dbReference>
<dbReference type="GO" id="GO:0000175">
    <property type="term" value="F:3'-5'-RNA exonuclease activity"/>
    <property type="evidence" value="ECO:0007669"/>
    <property type="project" value="InterPro"/>
</dbReference>
<dbReference type="InterPro" id="IPR010997">
    <property type="entry name" value="HRDC-like_sf"/>
</dbReference>
<organism evidence="8 9">
    <name type="scientific">Papaver somniferum</name>
    <name type="common">Opium poppy</name>
    <dbReference type="NCBI Taxonomy" id="3469"/>
    <lineage>
        <taxon>Eukaryota</taxon>
        <taxon>Viridiplantae</taxon>
        <taxon>Streptophyta</taxon>
        <taxon>Embryophyta</taxon>
        <taxon>Tracheophyta</taxon>
        <taxon>Spermatophyta</taxon>
        <taxon>Magnoliopsida</taxon>
        <taxon>Ranunculales</taxon>
        <taxon>Papaveraceae</taxon>
        <taxon>Papaveroideae</taxon>
        <taxon>Papaver</taxon>
    </lineage>
</organism>
<dbReference type="SUPFAM" id="SSF47819">
    <property type="entry name" value="HRDC-like"/>
    <property type="match status" value="1"/>
</dbReference>